<name>A0A915E4C9_9BILA</name>
<dbReference type="PANTHER" id="PTHR16317:SF1">
    <property type="entry name" value="KICSTOR COMPLEX PROTEIN ITFG2"/>
    <property type="match status" value="1"/>
</dbReference>
<sequence length="330" mass="36321">MKVLRHKAQIAPATFFATLLNAPCSSMLLANANSTSTVYLIIGKSNGETIFFPTDRSECVSKFECEVQVPITALAVGDLRNVGKKEIVTITANGLLQSLAFPNEELARVFCQQIYANVCSAQILDIDGDNLMELVVVMTDRVVRTYRSLRKLSDSFPSTNGKCLYKSMDGLLGWENLPSVMLCCPSPVKTIHPTGVWRYKRCQSVLSSNLHSVALLHSLVEKLIVVNSECNTETQLKNIGGDIVCITTLQLNSGLTVLVTVDTWGQLFIYGWSGNMITTTEPLARCQVLREVDYMCGFAGAQAYSFIIGVVNIYNKISLFSIDLTHIVEV</sequence>
<dbReference type="Pfam" id="PF15907">
    <property type="entry name" value="Itfg2"/>
    <property type="match status" value="1"/>
</dbReference>
<dbReference type="GO" id="GO:0032006">
    <property type="term" value="P:regulation of TOR signaling"/>
    <property type="evidence" value="ECO:0007669"/>
    <property type="project" value="TreeGrafter"/>
</dbReference>
<organism evidence="1 2">
    <name type="scientific">Ditylenchus dipsaci</name>
    <dbReference type="NCBI Taxonomy" id="166011"/>
    <lineage>
        <taxon>Eukaryota</taxon>
        <taxon>Metazoa</taxon>
        <taxon>Ecdysozoa</taxon>
        <taxon>Nematoda</taxon>
        <taxon>Chromadorea</taxon>
        <taxon>Rhabditida</taxon>
        <taxon>Tylenchina</taxon>
        <taxon>Tylenchomorpha</taxon>
        <taxon>Sphaerularioidea</taxon>
        <taxon>Anguinidae</taxon>
        <taxon>Anguininae</taxon>
        <taxon>Ditylenchus</taxon>
    </lineage>
</organism>
<accession>A0A915E4C9</accession>
<keyword evidence="1" id="KW-1185">Reference proteome</keyword>
<proteinExistence type="predicted"/>
<dbReference type="WBParaSite" id="jg2694">
    <property type="protein sequence ID" value="jg2694"/>
    <property type="gene ID" value="jg2694"/>
</dbReference>
<reference evidence="2" key="1">
    <citation type="submission" date="2022-11" db="UniProtKB">
        <authorList>
            <consortium name="WormBaseParasite"/>
        </authorList>
    </citation>
    <scope>IDENTIFICATION</scope>
</reference>
<dbReference type="PANTHER" id="PTHR16317">
    <property type="entry name" value="INTEGRIN ALPHA REPEAT DOMAIN-CONTAINING"/>
    <property type="match status" value="1"/>
</dbReference>
<dbReference type="AlphaFoldDB" id="A0A915E4C9"/>
<evidence type="ECO:0000313" key="2">
    <source>
        <dbReference type="WBParaSite" id="jg2694"/>
    </source>
</evidence>
<dbReference type="InterPro" id="IPR031793">
    <property type="entry name" value="KICSTOR_ITFG2"/>
</dbReference>
<evidence type="ECO:0000313" key="1">
    <source>
        <dbReference type="Proteomes" id="UP000887574"/>
    </source>
</evidence>
<protein>
    <submittedName>
        <fullName evidence="2">Uncharacterized protein</fullName>
    </submittedName>
</protein>
<dbReference type="Proteomes" id="UP000887574">
    <property type="component" value="Unplaced"/>
</dbReference>